<dbReference type="Pfam" id="PF03522">
    <property type="entry name" value="SLC12"/>
    <property type="match status" value="1"/>
</dbReference>
<evidence type="ECO:0000256" key="3">
    <source>
        <dbReference type="ARBA" id="ARBA00022448"/>
    </source>
</evidence>
<evidence type="ECO:0000256" key="2">
    <source>
        <dbReference type="ARBA" id="ARBA00010593"/>
    </source>
</evidence>
<dbReference type="KEGG" id="spu:577708"/>
<protein>
    <submittedName>
        <fullName evidence="19">Na-K-2Cl cotransporter 1</fullName>
    </submittedName>
</protein>
<evidence type="ECO:0000259" key="16">
    <source>
        <dbReference type="Pfam" id="PF00324"/>
    </source>
</evidence>
<dbReference type="EMBL" id="EU234505">
    <property type="protein sequence ID" value="ABX75536.1"/>
    <property type="molecule type" value="mRNA"/>
</dbReference>
<feature type="transmembrane region" description="Helical" evidence="15">
    <location>
        <begin position="182"/>
        <end position="208"/>
    </location>
</feature>
<dbReference type="InterPro" id="IPR004842">
    <property type="entry name" value="SLC12A_fam"/>
</dbReference>
<comment type="subcellular location">
    <subcellularLocation>
        <location evidence="1">Cell membrane</location>
        <topology evidence="1">Multi-pass membrane protein</topology>
    </subcellularLocation>
</comment>
<dbReference type="OrthoDB" id="2020542at2759"/>
<dbReference type="AlphaFoldDB" id="A9QPU6"/>
<keyword evidence="11" id="KW-0325">Glycoprotein</keyword>
<feature type="transmembrane region" description="Helical" evidence="15">
    <location>
        <begin position="566"/>
        <end position="589"/>
    </location>
</feature>
<feature type="transmembrane region" description="Helical" evidence="15">
    <location>
        <begin position="509"/>
        <end position="530"/>
    </location>
</feature>
<dbReference type="NCBIfam" id="TIGR00930">
    <property type="entry name" value="2a30"/>
    <property type="match status" value="1"/>
</dbReference>
<reference evidence="19" key="1">
    <citation type="submission" date="2007-10" db="EMBL/GenBank/DDBJ databases">
        <title>Cloning of the purple sea urchin Na-K-2Cl cotransporter.</title>
        <authorList>
            <person name="Gagnon K.B."/>
            <person name="England R."/>
            <person name="Delpire E."/>
        </authorList>
    </citation>
    <scope>NUCLEOTIDE SEQUENCE</scope>
</reference>
<evidence type="ECO:0000256" key="7">
    <source>
        <dbReference type="ARBA" id="ARBA00022989"/>
    </source>
</evidence>
<evidence type="ECO:0000256" key="12">
    <source>
        <dbReference type="ARBA" id="ARBA00023201"/>
    </source>
</evidence>
<evidence type="ECO:0000256" key="15">
    <source>
        <dbReference type="SAM" id="Phobius"/>
    </source>
</evidence>
<dbReference type="RefSeq" id="NP_001106707.1">
    <property type="nucleotide sequence ID" value="NM_001113236.1"/>
</dbReference>
<keyword evidence="4" id="KW-1003">Cell membrane</keyword>
<dbReference type="InterPro" id="IPR004841">
    <property type="entry name" value="AA-permease/SLC12A_dom"/>
</dbReference>
<name>A9QPU6_STRPU</name>
<evidence type="ECO:0000256" key="13">
    <source>
        <dbReference type="ARBA" id="ARBA00023214"/>
    </source>
</evidence>
<keyword evidence="5 15" id="KW-0812">Transmembrane</keyword>
<feature type="compositionally biased region" description="Basic and acidic residues" evidence="14">
    <location>
        <begin position="50"/>
        <end position="59"/>
    </location>
</feature>
<dbReference type="FunFam" id="1.20.1740.10:FF:000022">
    <property type="entry name" value="Bumetanide-sensitive na-k-cl cotransport protein"/>
    <property type="match status" value="1"/>
</dbReference>
<feature type="domain" description="SLC12A transporter C-terminal" evidence="17">
    <location>
        <begin position="656"/>
        <end position="1080"/>
    </location>
</feature>
<dbReference type="Gene3D" id="1.20.1740.10">
    <property type="entry name" value="Amino acid/polyamine transporter I"/>
    <property type="match status" value="1"/>
</dbReference>
<feature type="compositionally biased region" description="Acidic residues" evidence="14">
    <location>
        <begin position="831"/>
        <end position="843"/>
    </location>
</feature>
<feature type="region of interest" description="Disordered" evidence="14">
    <location>
        <begin position="819"/>
        <end position="866"/>
    </location>
</feature>
<keyword evidence="6" id="KW-0769">Symport</keyword>
<dbReference type="Proteomes" id="UP000007110">
    <property type="component" value="Unassembled WGS sequence"/>
</dbReference>
<dbReference type="GO" id="GO:0006814">
    <property type="term" value="P:sodium ion transport"/>
    <property type="evidence" value="ECO:0007669"/>
    <property type="project" value="UniProtKB-KW"/>
</dbReference>
<dbReference type="Pfam" id="PF08403">
    <property type="entry name" value="AA_permease_N"/>
    <property type="match status" value="1"/>
</dbReference>
<dbReference type="EnsemblMetazoa" id="NM_001113236">
    <property type="protein sequence ID" value="NP_001106707"/>
    <property type="gene ID" value="GeneID_577708"/>
</dbReference>
<keyword evidence="13" id="KW-0868">Chloride</keyword>
<feature type="region of interest" description="Disordered" evidence="14">
    <location>
        <begin position="1"/>
        <end position="79"/>
    </location>
</feature>
<dbReference type="CTD" id="6558"/>
<keyword evidence="21" id="KW-1185">Reference proteome</keyword>
<keyword evidence="8" id="KW-0915">Sodium</keyword>
<feature type="compositionally biased region" description="Polar residues" evidence="14">
    <location>
        <begin position="60"/>
        <end position="74"/>
    </location>
</feature>
<keyword evidence="7 15" id="KW-1133">Transmembrane helix</keyword>
<evidence type="ECO:0000256" key="8">
    <source>
        <dbReference type="ARBA" id="ARBA00023053"/>
    </source>
</evidence>
<evidence type="ECO:0000256" key="14">
    <source>
        <dbReference type="SAM" id="MobiDB-lite"/>
    </source>
</evidence>
<dbReference type="PANTHER" id="PTHR11827:SF103">
    <property type="entry name" value="SODIUM CHLORIDE COTRANSPORTER 69, ISOFORM E"/>
    <property type="match status" value="1"/>
</dbReference>
<feature type="domain" description="Amino acid permease/ SLC12A" evidence="16">
    <location>
        <begin position="155"/>
        <end position="647"/>
    </location>
</feature>
<keyword evidence="3" id="KW-0813">Transport</keyword>
<dbReference type="GO" id="GO:0015377">
    <property type="term" value="F:chloride:monoatomic cation symporter activity"/>
    <property type="evidence" value="ECO:0007669"/>
    <property type="project" value="InterPro"/>
</dbReference>
<dbReference type="PANTHER" id="PTHR11827">
    <property type="entry name" value="SOLUTE CARRIER FAMILY 12, CATION COTRANSPORTERS"/>
    <property type="match status" value="1"/>
</dbReference>
<feature type="compositionally biased region" description="Polar residues" evidence="14">
    <location>
        <begin position="854"/>
        <end position="866"/>
    </location>
</feature>
<evidence type="ECO:0000259" key="17">
    <source>
        <dbReference type="Pfam" id="PF03522"/>
    </source>
</evidence>
<keyword evidence="12" id="KW-0739">Sodium transport</keyword>
<feature type="transmembrane region" description="Helical" evidence="15">
    <location>
        <begin position="454"/>
        <end position="477"/>
    </location>
</feature>
<evidence type="ECO:0000256" key="6">
    <source>
        <dbReference type="ARBA" id="ARBA00022847"/>
    </source>
</evidence>
<evidence type="ECO:0000256" key="10">
    <source>
        <dbReference type="ARBA" id="ARBA00023136"/>
    </source>
</evidence>
<evidence type="ECO:0000313" key="21">
    <source>
        <dbReference type="Proteomes" id="UP000007110"/>
    </source>
</evidence>
<dbReference type="GO" id="GO:0005886">
    <property type="term" value="C:plasma membrane"/>
    <property type="evidence" value="ECO:0007669"/>
    <property type="project" value="UniProtKB-SubCell"/>
</dbReference>
<dbReference type="HOGENOM" id="CLU_001883_5_0_1"/>
<sequence length="1080" mass="119275">MMSGEVGEMEMEDLNKQEDSNKQNTAPKSAPSPRPGRFQVNIVSENPEAAPKENKDKTSPIHSEPSSGGQSTPMGNEDFDQSMAMQTFGQNTIEVMPSLDYYRNLFSTSATAKQRPTLHDLHEPIKDPTPQDAPSDTESRQPQVSSASKFGWIKGVLIRCVLNIWGVMLFLRLTWIVGQAGILYASVIVLMSAVVTTLTTLSMSAICTNGEVKGGGAYYMISRSLGPEFGGSIGLIFSVANTIAVAMYVVGFSETVALLLKDYDAQMVDLVNDVRIIGMITIVVLLAIIFIGMAWEAKIQLVLLVVLSIAILNMVVGSFLPVTEAKAAKGFTGYRKDVFVQNLKPGFQDGETFFSVFSIFFPAATGILAGANISGDLHDAQKAIPKGTLWAILISTVIYVGLSWLIGGCMIREATGSIVDVIAGNVTTACLNGTLECEYGLVNDLAAAKVISGWVPLVLAGIFAASLSSALASLVSAPKVFQAVCKDKIFPKIEYFAHGVGAGDEPKRAYVLTFFIAAAFIAIGDLNTIAPLISNFFLASYALINFSCFSASLAKSPGWRPAFKYYNMWVALVASVICVGVMFLINWWAALLTIAIISGLYMYVHSTKPEVNWGDSNQAFLYKRAIQTTIKLGNVPEHVKTFRPQILLLTGPPNCRPAMLHLCSHITKNTSLLLCGNVIIGEQPEVFRQLRTTEYEQWLNYKKLKAFLAFTTAPTLRKGAQQLMQLGGLGKIRPNTMFMGFKRNWSACKPEDLLDYVGIIHDAFDLQLGVCILRLQEGSDVSAALDFEKEEPYNQKEDLQQENEKASNSITTPTITITGTTQKDNAMKDNIDEEDEEEEEEEKEKENAKESTALVHNSDNQTNNQSRPLLTSEKLVRNMPIGSVIKTTQKFQGKQPKGTIDVWWLFDDGGLTLLIPHLLTQKTNWQKCKLRVFASGKKERVDDEKRKMANLLSKFRIPHDSVNIIPNIGKLPSAASIEKFNKIIEPWLLKEGEDPKAYPWKISEQDVESLNDKTMRQIRLRELLQEHSKDASLIVMSLPMPRKSLCPPIMYMCWLEVLSGDLPPMLLMRGNQTSVLTYYS</sequence>
<dbReference type="Pfam" id="PF00324">
    <property type="entry name" value="AA_permease"/>
    <property type="match status" value="1"/>
</dbReference>
<evidence type="ECO:0000256" key="1">
    <source>
        <dbReference type="ARBA" id="ARBA00004651"/>
    </source>
</evidence>
<keyword evidence="9" id="KW-0406">Ion transport</keyword>
<dbReference type="GeneID" id="577708"/>
<evidence type="ECO:0000256" key="11">
    <source>
        <dbReference type="ARBA" id="ARBA00023180"/>
    </source>
</evidence>
<feature type="transmembrane region" description="Helical" evidence="15">
    <location>
        <begin position="156"/>
        <end position="176"/>
    </location>
</feature>
<accession>A9QPU6</accession>
<keyword evidence="10 15" id="KW-0472">Membrane</keyword>
<dbReference type="InterPro" id="IPR018491">
    <property type="entry name" value="SLC12_C"/>
</dbReference>
<feature type="transmembrane region" description="Helical" evidence="15">
    <location>
        <begin position="353"/>
        <end position="375"/>
    </location>
</feature>
<proteinExistence type="evidence at transcript level"/>
<evidence type="ECO:0000313" key="20">
    <source>
        <dbReference type="EnsemblMetazoa" id="NP_001106707"/>
    </source>
</evidence>
<gene>
    <name evidence="19" type="primary">NKCC1</name>
</gene>
<evidence type="ECO:0000259" key="18">
    <source>
        <dbReference type="Pfam" id="PF08403"/>
    </source>
</evidence>
<feature type="transmembrane region" description="Helical" evidence="15">
    <location>
        <begin position="301"/>
        <end position="320"/>
    </location>
</feature>
<dbReference type="OMA" id="CTHITKK"/>
<feature type="transmembrane region" description="Helical" evidence="15">
    <location>
        <begin position="276"/>
        <end position="294"/>
    </location>
</feature>
<evidence type="ECO:0000256" key="5">
    <source>
        <dbReference type="ARBA" id="ARBA00022692"/>
    </source>
</evidence>
<dbReference type="InterPro" id="IPR013612">
    <property type="entry name" value="AA_permease_N"/>
</dbReference>
<feature type="compositionally biased region" description="Polar residues" evidence="14">
    <location>
        <begin position="132"/>
        <end position="144"/>
    </location>
</feature>
<reference evidence="21" key="2">
    <citation type="submission" date="2015-02" db="EMBL/GenBank/DDBJ databases">
        <title>Genome sequencing for Strongylocentrotus purpuratus.</title>
        <authorList>
            <person name="Murali S."/>
            <person name="Liu Y."/>
            <person name="Vee V."/>
            <person name="English A."/>
            <person name="Wang M."/>
            <person name="Skinner E."/>
            <person name="Han Y."/>
            <person name="Muzny D.M."/>
            <person name="Worley K.C."/>
            <person name="Gibbs R.A."/>
        </authorList>
    </citation>
    <scope>NUCLEOTIDE SEQUENCE</scope>
</reference>
<organism evidence="19">
    <name type="scientific">Strongylocentrotus purpuratus</name>
    <name type="common">Purple sea urchin</name>
    <dbReference type="NCBI Taxonomy" id="7668"/>
    <lineage>
        <taxon>Eukaryota</taxon>
        <taxon>Metazoa</taxon>
        <taxon>Echinodermata</taxon>
        <taxon>Eleutherozoa</taxon>
        <taxon>Echinozoa</taxon>
        <taxon>Echinoidea</taxon>
        <taxon>Euechinoidea</taxon>
        <taxon>Echinacea</taxon>
        <taxon>Camarodonta</taxon>
        <taxon>Echinidea</taxon>
        <taxon>Strongylocentrotidae</taxon>
        <taxon>Strongylocentrotus</taxon>
    </lineage>
</organism>
<feature type="transmembrane region" description="Helical" evidence="15">
    <location>
        <begin position="229"/>
        <end position="250"/>
    </location>
</feature>
<reference evidence="20" key="3">
    <citation type="submission" date="2021-01" db="UniProtKB">
        <authorList>
            <consortium name="EnsemblMetazoa"/>
        </authorList>
    </citation>
    <scope>IDENTIFICATION</scope>
</reference>
<evidence type="ECO:0000256" key="4">
    <source>
        <dbReference type="ARBA" id="ARBA00022475"/>
    </source>
</evidence>
<evidence type="ECO:0000256" key="9">
    <source>
        <dbReference type="ARBA" id="ARBA00023065"/>
    </source>
</evidence>
<evidence type="ECO:0000313" key="19">
    <source>
        <dbReference type="EMBL" id="ABX75536.1"/>
    </source>
</evidence>
<feature type="domain" description="Amino acid permease N-terminal" evidence="18">
    <location>
        <begin position="82"/>
        <end position="141"/>
    </location>
</feature>
<comment type="similarity">
    <text evidence="2">Belongs to the SLC12A transporter family.</text>
</comment>
<feature type="region of interest" description="Disordered" evidence="14">
    <location>
        <begin position="113"/>
        <end position="144"/>
    </location>
</feature>
<feature type="compositionally biased region" description="Basic and acidic residues" evidence="14">
    <location>
        <begin position="117"/>
        <end position="126"/>
    </location>
</feature>
<feature type="transmembrane region" description="Helical" evidence="15">
    <location>
        <begin position="536"/>
        <end position="554"/>
    </location>
</feature>
<feature type="transmembrane region" description="Helical" evidence="15">
    <location>
        <begin position="387"/>
        <end position="406"/>
    </location>
</feature>